<keyword evidence="13" id="KW-1208">Phospholipid metabolism</keyword>
<feature type="transmembrane region" description="Helical" evidence="16">
    <location>
        <begin position="189"/>
        <end position="212"/>
    </location>
</feature>
<keyword evidence="10" id="KW-0443">Lipid metabolism</keyword>
<accession>A0A066UE76</accession>
<sequence>MKKSDNHLNDFDDAGGITFEVVESEAIDGQRQVRKGVYLVPNLITTASMLCAFFSIVASSEGAYYKAALAIFLSAVLDGMDGRAARILNAQSPFGEQFDSLADCIAFGLAPAMLVYQFGLHELGRFGLACAFVFTACAAFRLARFNVQIGEVDKKYFIGLASPLAAILLASSVMVAIDHADWLGSVGNNIGVAEFVFAAWVVICGLLMVSNIKYYSFKEFDRQKVPFVALIIGVLVMGAALYDLPVGILAIGIIYALSGFWMTFFAKKS</sequence>
<comment type="caution">
    <text evidence="17">The sequence shown here is derived from an EMBL/GenBank/DDBJ whole genome shotgun (WGS) entry which is preliminary data.</text>
</comment>
<evidence type="ECO:0000313" key="17">
    <source>
        <dbReference type="EMBL" id="KDN25415.1"/>
    </source>
</evidence>
<keyword evidence="18" id="KW-1185">Reference proteome</keyword>
<dbReference type="InterPro" id="IPR000462">
    <property type="entry name" value="CDP-OH_P_trans"/>
</dbReference>
<keyword evidence="12" id="KW-0594">Phospholipid biosynthesis</keyword>
<evidence type="ECO:0000313" key="18">
    <source>
        <dbReference type="Proteomes" id="UP000035860"/>
    </source>
</evidence>
<dbReference type="AlphaFoldDB" id="A0A066UE76"/>
<feature type="transmembrane region" description="Helical" evidence="16">
    <location>
        <begin position="126"/>
        <end position="144"/>
    </location>
</feature>
<dbReference type="InterPro" id="IPR048254">
    <property type="entry name" value="CDP_ALCOHOL_P_TRANSF_CS"/>
</dbReference>
<comment type="catalytic activity">
    <reaction evidence="1">
        <text>a CDP-1,2-diacyl-sn-glycerol + L-serine = a 1,2-diacyl-sn-glycero-3-phospho-L-serine + CMP + H(+)</text>
        <dbReference type="Rhea" id="RHEA:16913"/>
        <dbReference type="ChEBI" id="CHEBI:15378"/>
        <dbReference type="ChEBI" id="CHEBI:33384"/>
        <dbReference type="ChEBI" id="CHEBI:57262"/>
        <dbReference type="ChEBI" id="CHEBI:58332"/>
        <dbReference type="ChEBI" id="CHEBI:60377"/>
        <dbReference type="EC" id="2.7.8.8"/>
    </reaction>
</comment>
<dbReference type="OrthoDB" id="9777147at2"/>
<comment type="subcellular location">
    <subcellularLocation>
        <location evidence="2">Endomembrane system</location>
        <topology evidence="2">Multi-pass membrane protein</topology>
    </subcellularLocation>
</comment>
<dbReference type="Proteomes" id="UP000035860">
    <property type="component" value="Unassembled WGS sequence"/>
</dbReference>
<evidence type="ECO:0000256" key="3">
    <source>
        <dbReference type="ARBA" id="ARBA00010441"/>
    </source>
</evidence>
<dbReference type="EMBL" id="AOMT01000016">
    <property type="protein sequence ID" value="KDN25415.1"/>
    <property type="molecule type" value="Genomic_DNA"/>
</dbReference>
<dbReference type="Gene3D" id="1.20.120.1760">
    <property type="match status" value="1"/>
</dbReference>
<keyword evidence="6" id="KW-0444">Lipid biosynthesis</keyword>
<evidence type="ECO:0000256" key="2">
    <source>
        <dbReference type="ARBA" id="ARBA00004127"/>
    </source>
</evidence>
<comment type="similarity">
    <text evidence="3 15">Belongs to the CDP-alcohol phosphatidyltransferase class-I family.</text>
</comment>
<dbReference type="GO" id="GO:0012505">
    <property type="term" value="C:endomembrane system"/>
    <property type="evidence" value="ECO:0007669"/>
    <property type="project" value="UniProtKB-SubCell"/>
</dbReference>
<dbReference type="GO" id="GO:0016020">
    <property type="term" value="C:membrane"/>
    <property type="evidence" value="ECO:0007669"/>
    <property type="project" value="InterPro"/>
</dbReference>
<evidence type="ECO:0000256" key="14">
    <source>
        <dbReference type="ARBA" id="ARBA00032361"/>
    </source>
</evidence>
<evidence type="ECO:0000256" key="7">
    <source>
        <dbReference type="ARBA" id="ARBA00022679"/>
    </source>
</evidence>
<evidence type="ECO:0000256" key="4">
    <source>
        <dbReference type="ARBA" id="ARBA00013174"/>
    </source>
</evidence>
<name>A0A066UE76_9GAMM</name>
<protein>
    <recommendedName>
        <fullName evidence="5">CDP-diacylglycerol--serine O-phosphatidyltransferase</fullName>
        <ecNumber evidence="4">2.7.8.8</ecNumber>
    </recommendedName>
    <alternativeName>
        <fullName evidence="14">Phosphatidylserine synthase</fullName>
    </alternativeName>
</protein>
<evidence type="ECO:0000256" key="15">
    <source>
        <dbReference type="RuleBase" id="RU003750"/>
    </source>
</evidence>
<evidence type="ECO:0000256" key="10">
    <source>
        <dbReference type="ARBA" id="ARBA00023098"/>
    </source>
</evidence>
<feature type="transmembrane region" description="Helical" evidence="16">
    <location>
        <begin position="156"/>
        <end position="177"/>
    </location>
</feature>
<reference evidence="17 18" key="1">
    <citation type="journal article" date="2014" name="Genome Announc.">
        <title>Draft Genome Sequence of Moraxella bovoculi Strain 237T (ATCC BAA-1259T) Isolated from a Calf with Infectious Bovine Keratoconjunctivitis.</title>
        <authorList>
            <person name="Calcutt M.J."/>
            <person name="Foecking M.F."/>
            <person name="Martin N.T."/>
            <person name="Mhlanga-Mutangadura T."/>
            <person name="Reilly T.J."/>
        </authorList>
    </citation>
    <scope>NUCLEOTIDE SEQUENCE [LARGE SCALE GENOMIC DNA]</scope>
    <source>
        <strain evidence="17 18">237</strain>
    </source>
</reference>
<dbReference type="eggNOG" id="COG1183">
    <property type="taxonomic scope" value="Bacteria"/>
</dbReference>
<feature type="transmembrane region" description="Helical" evidence="16">
    <location>
        <begin position="248"/>
        <end position="266"/>
    </location>
</feature>
<dbReference type="InterPro" id="IPR043130">
    <property type="entry name" value="CDP-OH_PTrfase_TM_dom"/>
</dbReference>
<dbReference type="PANTHER" id="PTHR14269">
    <property type="entry name" value="CDP-DIACYLGLYCEROL--GLYCEROL-3-PHOSPHATE 3-PHOSPHATIDYLTRANSFERASE-RELATED"/>
    <property type="match status" value="1"/>
</dbReference>
<dbReference type="GO" id="GO:0008654">
    <property type="term" value="P:phospholipid biosynthetic process"/>
    <property type="evidence" value="ECO:0007669"/>
    <property type="project" value="UniProtKB-KW"/>
</dbReference>
<dbReference type="RefSeq" id="WP_036363971.1">
    <property type="nucleotide sequence ID" value="NZ_AOMT01000016.1"/>
</dbReference>
<evidence type="ECO:0000256" key="6">
    <source>
        <dbReference type="ARBA" id="ARBA00022516"/>
    </source>
</evidence>
<dbReference type="InterPro" id="IPR004533">
    <property type="entry name" value="CDP-diaglyc--ser_O-PTrfase"/>
</dbReference>
<evidence type="ECO:0000256" key="1">
    <source>
        <dbReference type="ARBA" id="ARBA00000287"/>
    </source>
</evidence>
<evidence type="ECO:0000256" key="9">
    <source>
        <dbReference type="ARBA" id="ARBA00022989"/>
    </source>
</evidence>
<dbReference type="InterPro" id="IPR050324">
    <property type="entry name" value="CDP-alcohol_PTase-I"/>
</dbReference>
<feature type="transmembrane region" description="Helical" evidence="16">
    <location>
        <begin position="37"/>
        <end position="57"/>
    </location>
</feature>
<evidence type="ECO:0000256" key="8">
    <source>
        <dbReference type="ARBA" id="ARBA00022692"/>
    </source>
</evidence>
<evidence type="ECO:0000256" key="5">
    <source>
        <dbReference type="ARBA" id="ARBA00017171"/>
    </source>
</evidence>
<dbReference type="PANTHER" id="PTHR14269:SF61">
    <property type="entry name" value="CDP-DIACYLGLYCEROL--SERINE O-PHOSPHATIDYLTRANSFERASE"/>
    <property type="match status" value="1"/>
</dbReference>
<proteinExistence type="inferred from homology"/>
<dbReference type="EC" id="2.7.8.8" evidence="4"/>
<feature type="transmembrane region" description="Helical" evidence="16">
    <location>
        <begin position="224"/>
        <end position="242"/>
    </location>
</feature>
<gene>
    <name evidence="17" type="ORF">MBO_04042</name>
</gene>
<organism evidence="17 18">
    <name type="scientific">Moraxella bovoculi 237</name>
    <dbReference type="NCBI Taxonomy" id="743974"/>
    <lineage>
        <taxon>Bacteria</taxon>
        <taxon>Pseudomonadati</taxon>
        <taxon>Pseudomonadota</taxon>
        <taxon>Gammaproteobacteria</taxon>
        <taxon>Moraxellales</taxon>
        <taxon>Moraxellaceae</taxon>
        <taxon>Moraxella</taxon>
    </lineage>
</organism>
<evidence type="ECO:0000256" key="13">
    <source>
        <dbReference type="ARBA" id="ARBA00023264"/>
    </source>
</evidence>
<evidence type="ECO:0000256" key="12">
    <source>
        <dbReference type="ARBA" id="ARBA00023209"/>
    </source>
</evidence>
<evidence type="ECO:0000256" key="11">
    <source>
        <dbReference type="ARBA" id="ARBA00023136"/>
    </source>
</evidence>
<evidence type="ECO:0000256" key="16">
    <source>
        <dbReference type="SAM" id="Phobius"/>
    </source>
</evidence>
<dbReference type="NCBIfam" id="TIGR00473">
    <property type="entry name" value="pssA"/>
    <property type="match status" value="1"/>
</dbReference>
<keyword evidence="9 16" id="KW-1133">Transmembrane helix</keyword>
<dbReference type="PROSITE" id="PS00379">
    <property type="entry name" value="CDP_ALCOHOL_P_TRANSF"/>
    <property type="match status" value="1"/>
</dbReference>
<keyword evidence="8 16" id="KW-0812">Transmembrane</keyword>
<keyword evidence="11 16" id="KW-0472">Membrane</keyword>
<dbReference type="Pfam" id="PF01066">
    <property type="entry name" value="CDP-OH_P_transf"/>
    <property type="match status" value="1"/>
</dbReference>
<keyword evidence="7 15" id="KW-0808">Transferase</keyword>
<dbReference type="GO" id="GO:0003882">
    <property type="term" value="F:CDP-diacylglycerol-serine O-phosphatidyltransferase activity"/>
    <property type="evidence" value="ECO:0007669"/>
    <property type="project" value="UniProtKB-EC"/>
</dbReference>